<accession>A0A0F9HTJ8</accession>
<dbReference type="AlphaFoldDB" id="A0A0F9HTJ8"/>
<dbReference type="EMBL" id="LAZR01021521">
    <property type="protein sequence ID" value="KKL85030.1"/>
    <property type="molecule type" value="Genomic_DNA"/>
</dbReference>
<gene>
    <name evidence="1" type="ORF">LCGC14_1958820</name>
</gene>
<organism evidence="1">
    <name type="scientific">marine sediment metagenome</name>
    <dbReference type="NCBI Taxonomy" id="412755"/>
    <lineage>
        <taxon>unclassified sequences</taxon>
        <taxon>metagenomes</taxon>
        <taxon>ecological metagenomes</taxon>
    </lineage>
</organism>
<comment type="caution">
    <text evidence="1">The sequence shown here is derived from an EMBL/GenBank/DDBJ whole genome shotgun (WGS) entry which is preliminary data.</text>
</comment>
<name>A0A0F9HTJ8_9ZZZZ</name>
<sequence>MKKILILIMIVLFIVVTFQLVIAEESKLHGDASLAYVPELEGFDISISLNYDLLKNWNVYGTTSVLFDFNVPKLQGSPYRAAYTVGTRVKFLKYFYAELEHICTHPVYSYYKQFYDRFEGGNRTDFRVGIIWLK</sequence>
<proteinExistence type="predicted"/>
<evidence type="ECO:0000313" key="1">
    <source>
        <dbReference type="EMBL" id="KKL85030.1"/>
    </source>
</evidence>
<reference evidence="1" key="1">
    <citation type="journal article" date="2015" name="Nature">
        <title>Complex archaea that bridge the gap between prokaryotes and eukaryotes.</title>
        <authorList>
            <person name="Spang A."/>
            <person name="Saw J.H."/>
            <person name="Jorgensen S.L."/>
            <person name="Zaremba-Niedzwiedzka K."/>
            <person name="Martijn J."/>
            <person name="Lind A.E."/>
            <person name="van Eijk R."/>
            <person name="Schleper C."/>
            <person name="Guy L."/>
            <person name="Ettema T.J."/>
        </authorList>
    </citation>
    <scope>NUCLEOTIDE SEQUENCE</scope>
</reference>
<protein>
    <submittedName>
        <fullName evidence="1">Uncharacterized protein</fullName>
    </submittedName>
</protein>